<protein>
    <submittedName>
        <fullName evidence="1">Uncharacterized protein</fullName>
    </submittedName>
</protein>
<sequence>MADEKAGELPPAVTSYLQDGEGDLPYRLITISQDGSSNMEKIKTDVAKTPKTTVAADDSPVSDAGTTHSWEMIDANNVATAE</sequence>
<dbReference type="OMA" id="SWEMIDA"/>
<gene>
    <name evidence="1" type="ORF">THAR02_02403</name>
</gene>
<evidence type="ECO:0000313" key="2">
    <source>
        <dbReference type="Proteomes" id="UP000034112"/>
    </source>
</evidence>
<organism evidence="1 2">
    <name type="scientific">Trichoderma harzianum</name>
    <name type="common">Hypocrea lixii</name>
    <dbReference type="NCBI Taxonomy" id="5544"/>
    <lineage>
        <taxon>Eukaryota</taxon>
        <taxon>Fungi</taxon>
        <taxon>Dikarya</taxon>
        <taxon>Ascomycota</taxon>
        <taxon>Pezizomycotina</taxon>
        <taxon>Sordariomycetes</taxon>
        <taxon>Hypocreomycetidae</taxon>
        <taxon>Hypocreales</taxon>
        <taxon>Hypocreaceae</taxon>
        <taxon>Trichoderma</taxon>
    </lineage>
</organism>
<dbReference type="Proteomes" id="UP000034112">
    <property type="component" value="Unassembled WGS sequence"/>
</dbReference>
<dbReference type="EMBL" id="JOKZ01000047">
    <property type="protein sequence ID" value="KKP05511.1"/>
    <property type="molecule type" value="Genomic_DNA"/>
</dbReference>
<comment type="caution">
    <text evidence="1">The sequence shown here is derived from an EMBL/GenBank/DDBJ whole genome shotgun (WGS) entry which is preliminary data.</text>
</comment>
<reference evidence="2" key="1">
    <citation type="journal article" date="2015" name="Genome Announc.">
        <title>Draft whole-genome sequence of the biocontrol agent Trichoderma harzianum T6776.</title>
        <authorList>
            <person name="Baroncelli R."/>
            <person name="Piaggeschi G."/>
            <person name="Fiorini L."/>
            <person name="Bertolini E."/>
            <person name="Zapparata A."/>
            <person name="Pe M.E."/>
            <person name="Sarrocco S."/>
            <person name="Vannacci G."/>
        </authorList>
    </citation>
    <scope>NUCLEOTIDE SEQUENCE [LARGE SCALE GENOMIC DNA]</scope>
    <source>
        <strain evidence="2">T6776</strain>
    </source>
</reference>
<proteinExistence type="predicted"/>
<name>A0A0F9XKY9_TRIHA</name>
<dbReference type="AlphaFoldDB" id="A0A0F9XKY9"/>
<dbReference type="OrthoDB" id="4898080at2759"/>
<accession>A0A0F9XKY9</accession>
<evidence type="ECO:0000313" key="1">
    <source>
        <dbReference type="EMBL" id="KKP05511.1"/>
    </source>
</evidence>